<feature type="region of interest" description="Disordered" evidence="2">
    <location>
        <begin position="59"/>
        <end position="94"/>
    </location>
</feature>
<feature type="chain" id="PRO_5039450325" description="Trypsin-like serine protease" evidence="3">
    <location>
        <begin position="26"/>
        <end position="353"/>
    </location>
</feature>
<dbReference type="InterPro" id="IPR009003">
    <property type="entry name" value="Peptidase_S1_PA"/>
</dbReference>
<reference evidence="4 5" key="1">
    <citation type="submission" date="2018-12" db="EMBL/GenBank/DDBJ databases">
        <authorList>
            <person name="Li F."/>
        </authorList>
    </citation>
    <scope>NUCLEOTIDE SEQUENCE [LARGE SCALE GENOMIC DNA]</scope>
    <source>
        <strain evidence="4 5">EGI 6500705</strain>
    </source>
</reference>
<feature type="signal peptide" evidence="3">
    <location>
        <begin position="1"/>
        <end position="25"/>
    </location>
</feature>
<evidence type="ECO:0000313" key="4">
    <source>
        <dbReference type="EMBL" id="RUR03245.1"/>
    </source>
</evidence>
<evidence type="ECO:0000256" key="3">
    <source>
        <dbReference type="SAM" id="SignalP"/>
    </source>
</evidence>
<name>A0A3S0VIE2_9MICO</name>
<dbReference type="InterPro" id="IPR043504">
    <property type="entry name" value="Peptidase_S1_PA_chymotrypsin"/>
</dbReference>
<comment type="caution">
    <text evidence="4">The sequence shown here is derived from an EMBL/GenBank/DDBJ whole genome shotgun (WGS) entry which is preliminary data.</text>
</comment>
<dbReference type="EMBL" id="RZGZ01000001">
    <property type="protein sequence ID" value="RUR03245.1"/>
    <property type="molecule type" value="Genomic_DNA"/>
</dbReference>
<gene>
    <name evidence="4" type="ORF">ELQ94_01440</name>
</gene>
<dbReference type="InterPro" id="IPR050966">
    <property type="entry name" value="Glutamyl_endopeptidase"/>
</dbReference>
<proteinExistence type="predicted"/>
<organism evidence="4 5">
    <name type="scientific">Labedella endophytica</name>
    <dbReference type="NCBI Taxonomy" id="1523160"/>
    <lineage>
        <taxon>Bacteria</taxon>
        <taxon>Bacillati</taxon>
        <taxon>Actinomycetota</taxon>
        <taxon>Actinomycetes</taxon>
        <taxon>Micrococcales</taxon>
        <taxon>Microbacteriaceae</taxon>
        <taxon>Labedella</taxon>
    </lineage>
</organism>
<dbReference type="OrthoDB" id="5121599at2"/>
<evidence type="ECO:0008006" key="6">
    <source>
        <dbReference type="Google" id="ProtNLM"/>
    </source>
</evidence>
<dbReference type="PANTHER" id="PTHR15462">
    <property type="entry name" value="SERINE PROTEASE"/>
    <property type="match status" value="1"/>
</dbReference>
<sequence length="353" mass="36492">MPSTRRFRGLAVLAATLLTAAGLTACTVTVDGEAVPADSAPGINVDVLAAGESIDIDSDPGATNDFWDDNASNASAPAYEPPPEGEEALTDKPTGVLVDPTTGPVEDVDPESLQDSAAGNPFASPGLSGQVHGRLYGAFDDQSAYVCSATVVNSAGKNIVATAAHCVYDAFSKRYAQKLQFVPADRNQMEETPYGIWYANKIFAPKEFIEQAEADASGRTAGNGWYYDFAFLTMDANSDGQQIQDVTGGQGISFGGELNGVLSIGYPAAPPFDGMSERYCSASNVADRYTNDYVLNCDMTGGCSGGAWLTKFDSTTGAGYLIGSNSRGGGGKLLSAALGEVALALYNQAGGGA</sequence>
<dbReference type="Proteomes" id="UP000274909">
    <property type="component" value="Unassembled WGS sequence"/>
</dbReference>
<keyword evidence="5" id="KW-1185">Reference proteome</keyword>
<evidence type="ECO:0000313" key="5">
    <source>
        <dbReference type="Proteomes" id="UP000274909"/>
    </source>
</evidence>
<dbReference type="PROSITE" id="PS51257">
    <property type="entry name" value="PROKAR_LIPOPROTEIN"/>
    <property type="match status" value="1"/>
</dbReference>
<dbReference type="SUPFAM" id="SSF50494">
    <property type="entry name" value="Trypsin-like serine proteases"/>
    <property type="match status" value="1"/>
</dbReference>
<dbReference type="RefSeq" id="WP_127046442.1">
    <property type="nucleotide sequence ID" value="NZ_RZGZ01000001.1"/>
</dbReference>
<protein>
    <recommendedName>
        <fullName evidence="6">Trypsin-like serine protease</fullName>
    </recommendedName>
</protein>
<dbReference type="AlphaFoldDB" id="A0A3S0VIE2"/>
<accession>A0A3S0VIE2</accession>
<evidence type="ECO:0000256" key="2">
    <source>
        <dbReference type="SAM" id="MobiDB-lite"/>
    </source>
</evidence>
<keyword evidence="1 3" id="KW-0732">Signal</keyword>
<dbReference type="Gene3D" id="2.40.10.10">
    <property type="entry name" value="Trypsin-like serine proteases"/>
    <property type="match status" value="2"/>
</dbReference>
<evidence type="ECO:0000256" key="1">
    <source>
        <dbReference type="ARBA" id="ARBA00022729"/>
    </source>
</evidence>